<keyword evidence="4" id="KW-1185">Reference proteome</keyword>
<dbReference type="InterPro" id="IPR036279">
    <property type="entry name" value="5-3_exonuclease_C_sf"/>
</dbReference>
<feature type="compositionally biased region" description="Basic and acidic residues" evidence="1">
    <location>
        <begin position="24"/>
        <end position="37"/>
    </location>
</feature>
<dbReference type="AlphaFoldDB" id="N1PVQ4"/>
<evidence type="ECO:0000259" key="2">
    <source>
        <dbReference type="SMART" id="SM00484"/>
    </source>
</evidence>
<dbReference type="OrthoDB" id="2959108at2759"/>
<feature type="region of interest" description="Disordered" evidence="1">
    <location>
        <begin position="656"/>
        <end position="677"/>
    </location>
</feature>
<sequence length="811" mass="89703">MGHVHPCRLRTNSITTRRAAPSETRSDRGSTSPRERPLAYTPCKISAFGRRSHVSRSRWASAGEGSHCTLRRWLIFGRLWDVLGDGEIRNIADFAAEHFRTHRRPLRIAVDEACWRFTNLTPEQVEKIREGVPAANPVEKVILWRILRLWRLNIQLLFVWDGLRKPGKGRGRGGKVDSNCVELLHRMFEVLKVPYHRAPGEAEAECARLEKAGIVDAVWSDDGDSFMFGCQTLIKQHKVGGKRISDHVRIYRAETIARENDFDANSFVLFAVLAGGDYDKAGLPGCGPQTAKWVARRSKGLAKALVEASDRDLPAWRSQLANAIRKLDVPPTFPNTRALKNYWQPNVTTEEQCHSIYRLRNGFDINFNQAKARTELRDRYNFTTREYLKHLAPIFLVRRLARLQSPDQRNENLSFDVHLKPTRATKRSEEDASAESEVKITFAAPLLVAIDLTTTPPEEDWGKFAAKDGTPYDPMQNIGCEVLRCFLEHGLPAGSYTAPVKSKAQTAPEHGEQPAGDLNADVHARQCAPSSAKISKKRDRPATRADQAGEDVQSDSTSPQKRARSSEEDVSSKMKAKGRIKAKEETPSPPPTTFKRPEILKIAEVVDLCDDDSGCDTEQTGSGLFVSSASAQSSVPKAKSRPISVYRPLRPLALSQEARDDQAANRTTSKAWTASPHAKINVNVKEARKGAPRQATTPREPLAAAVKPKALLEPIFPVPVAASARQTHTPLPQTHTLRGENTVKVAGVPVALAASLTPGETIIPSTLRELRAAAFSHTAGARKGEHEMALFDAPPAVVTRLSVPKEVIDLT</sequence>
<name>N1PVQ4_DOTSN</name>
<dbReference type="OMA" id="VPRCGPK"/>
<dbReference type="SUPFAM" id="SSF47807">
    <property type="entry name" value="5' to 3' exonuclease, C-terminal subdomain"/>
    <property type="match status" value="1"/>
</dbReference>
<dbReference type="InterPro" id="IPR029060">
    <property type="entry name" value="PIN-like_dom_sf"/>
</dbReference>
<dbReference type="Gene3D" id="3.40.50.1010">
    <property type="entry name" value="5'-nuclease"/>
    <property type="match status" value="1"/>
</dbReference>
<reference evidence="3 4" key="2">
    <citation type="journal article" date="2012" name="PLoS Pathog.">
        <title>Diverse lifestyles and strategies of plant pathogenesis encoded in the genomes of eighteen Dothideomycetes fungi.</title>
        <authorList>
            <person name="Ohm R.A."/>
            <person name="Feau N."/>
            <person name="Henrissat B."/>
            <person name="Schoch C.L."/>
            <person name="Horwitz B.A."/>
            <person name="Barry K.W."/>
            <person name="Condon B.J."/>
            <person name="Copeland A.C."/>
            <person name="Dhillon B."/>
            <person name="Glaser F."/>
            <person name="Hesse C.N."/>
            <person name="Kosti I."/>
            <person name="LaButti K."/>
            <person name="Lindquist E.A."/>
            <person name="Lucas S."/>
            <person name="Salamov A.A."/>
            <person name="Bradshaw R.E."/>
            <person name="Ciuffetti L."/>
            <person name="Hamelin R.C."/>
            <person name="Kema G.H.J."/>
            <person name="Lawrence C."/>
            <person name="Scott J.A."/>
            <person name="Spatafora J.W."/>
            <person name="Turgeon B.G."/>
            <person name="de Wit P.J.G.M."/>
            <person name="Zhong S."/>
            <person name="Goodwin S.B."/>
            <person name="Grigoriev I.V."/>
        </authorList>
    </citation>
    <scope>NUCLEOTIDE SEQUENCE [LARGE SCALE GENOMIC DNA]</scope>
    <source>
        <strain evidence="4">NZE10 / CBS 128990</strain>
    </source>
</reference>
<dbReference type="GO" id="GO:0006281">
    <property type="term" value="P:DNA repair"/>
    <property type="evidence" value="ECO:0007669"/>
    <property type="project" value="UniProtKB-ARBA"/>
</dbReference>
<feature type="region of interest" description="Disordered" evidence="1">
    <location>
        <begin position="525"/>
        <end position="596"/>
    </location>
</feature>
<dbReference type="PANTHER" id="PTHR11081">
    <property type="entry name" value="FLAP ENDONUCLEASE FAMILY MEMBER"/>
    <property type="match status" value="1"/>
</dbReference>
<gene>
    <name evidence="3" type="ORF">DOTSEDRAFT_166539</name>
</gene>
<dbReference type="GO" id="GO:0017108">
    <property type="term" value="F:5'-flap endonuclease activity"/>
    <property type="evidence" value="ECO:0007669"/>
    <property type="project" value="TreeGrafter"/>
</dbReference>
<dbReference type="PANTHER" id="PTHR11081:SF62">
    <property type="entry name" value="XPG-I DOMAIN-CONTAINING PROTEIN"/>
    <property type="match status" value="1"/>
</dbReference>
<feature type="region of interest" description="Disordered" evidence="1">
    <location>
        <begin position="499"/>
        <end position="518"/>
    </location>
</feature>
<reference evidence="4" key="1">
    <citation type="journal article" date="2012" name="PLoS Genet.">
        <title>The genomes of the fungal plant pathogens Cladosporium fulvum and Dothistroma septosporum reveal adaptation to different hosts and lifestyles but also signatures of common ancestry.</title>
        <authorList>
            <person name="de Wit P.J.G.M."/>
            <person name="van der Burgt A."/>
            <person name="Oekmen B."/>
            <person name="Stergiopoulos I."/>
            <person name="Abd-Elsalam K.A."/>
            <person name="Aerts A.L."/>
            <person name="Bahkali A.H."/>
            <person name="Beenen H.G."/>
            <person name="Chettri P."/>
            <person name="Cox M.P."/>
            <person name="Datema E."/>
            <person name="de Vries R.P."/>
            <person name="Dhillon B."/>
            <person name="Ganley A.R."/>
            <person name="Griffiths S.A."/>
            <person name="Guo Y."/>
            <person name="Hamelin R.C."/>
            <person name="Henrissat B."/>
            <person name="Kabir M.S."/>
            <person name="Jashni M.K."/>
            <person name="Kema G."/>
            <person name="Klaubauf S."/>
            <person name="Lapidus A."/>
            <person name="Levasseur A."/>
            <person name="Lindquist E."/>
            <person name="Mehrabi R."/>
            <person name="Ohm R.A."/>
            <person name="Owen T.J."/>
            <person name="Salamov A."/>
            <person name="Schwelm A."/>
            <person name="Schijlen E."/>
            <person name="Sun H."/>
            <person name="van den Burg H.A."/>
            <person name="van Ham R.C.H.J."/>
            <person name="Zhang S."/>
            <person name="Goodwin S.B."/>
            <person name="Grigoriev I.V."/>
            <person name="Collemare J."/>
            <person name="Bradshaw R.E."/>
        </authorList>
    </citation>
    <scope>NUCLEOTIDE SEQUENCE [LARGE SCALE GENOMIC DNA]</scope>
    <source>
        <strain evidence="4">NZE10 / CBS 128990</strain>
    </source>
</reference>
<dbReference type="SMART" id="SM00484">
    <property type="entry name" value="XPGI"/>
    <property type="match status" value="1"/>
</dbReference>
<dbReference type="CDD" id="cd09870">
    <property type="entry name" value="PIN_YEN1"/>
    <property type="match status" value="1"/>
</dbReference>
<feature type="region of interest" description="Disordered" evidence="1">
    <location>
        <begin position="1"/>
        <end position="37"/>
    </location>
</feature>
<dbReference type="InterPro" id="IPR006086">
    <property type="entry name" value="XPG-I_dom"/>
</dbReference>
<dbReference type="InterPro" id="IPR006084">
    <property type="entry name" value="XPG/Rad2"/>
</dbReference>
<dbReference type="STRING" id="675120.N1PVQ4"/>
<organism evidence="3 4">
    <name type="scientific">Dothistroma septosporum (strain NZE10 / CBS 128990)</name>
    <name type="common">Red band needle blight fungus</name>
    <name type="synonym">Mycosphaerella pini</name>
    <dbReference type="NCBI Taxonomy" id="675120"/>
    <lineage>
        <taxon>Eukaryota</taxon>
        <taxon>Fungi</taxon>
        <taxon>Dikarya</taxon>
        <taxon>Ascomycota</taxon>
        <taxon>Pezizomycotina</taxon>
        <taxon>Dothideomycetes</taxon>
        <taxon>Dothideomycetidae</taxon>
        <taxon>Mycosphaerellales</taxon>
        <taxon>Mycosphaerellaceae</taxon>
        <taxon>Dothistroma</taxon>
    </lineage>
</organism>
<accession>N1PVQ4</accession>
<dbReference type="PRINTS" id="PR00853">
    <property type="entry name" value="XPGRADSUPER"/>
</dbReference>
<dbReference type="SUPFAM" id="SSF88723">
    <property type="entry name" value="PIN domain-like"/>
    <property type="match status" value="1"/>
</dbReference>
<dbReference type="Pfam" id="PF00867">
    <property type="entry name" value="XPG_I"/>
    <property type="match status" value="1"/>
</dbReference>
<protein>
    <recommendedName>
        <fullName evidence="2">XPG-I domain-containing protein</fullName>
    </recommendedName>
</protein>
<dbReference type="EMBL" id="KB446536">
    <property type="protein sequence ID" value="EME47462.1"/>
    <property type="molecule type" value="Genomic_DNA"/>
</dbReference>
<dbReference type="Proteomes" id="UP000016933">
    <property type="component" value="Unassembled WGS sequence"/>
</dbReference>
<evidence type="ECO:0000313" key="3">
    <source>
        <dbReference type="EMBL" id="EME47462.1"/>
    </source>
</evidence>
<dbReference type="HOGENOM" id="CLU_347807_0_0_1"/>
<evidence type="ECO:0000313" key="4">
    <source>
        <dbReference type="Proteomes" id="UP000016933"/>
    </source>
</evidence>
<feature type="domain" description="XPG-I" evidence="2">
    <location>
        <begin position="189"/>
        <end position="264"/>
    </location>
</feature>
<proteinExistence type="predicted"/>
<dbReference type="eggNOG" id="KOG2520">
    <property type="taxonomic scope" value="Eukaryota"/>
</dbReference>
<evidence type="ECO:0000256" key="1">
    <source>
        <dbReference type="SAM" id="MobiDB-lite"/>
    </source>
</evidence>